<dbReference type="GO" id="GO:0005524">
    <property type="term" value="F:ATP binding"/>
    <property type="evidence" value="ECO:0007669"/>
    <property type="project" value="InterPro"/>
</dbReference>
<dbReference type="GO" id="GO:0005829">
    <property type="term" value="C:cytosol"/>
    <property type="evidence" value="ECO:0007669"/>
    <property type="project" value="TreeGrafter"/>
</dbReference>
<dbReference type="SMART" id="SM00863">
    <property type="entry name" value="tRNA_SAD"/>
    <property type="match status" value="1"/>
</dbReference>
<evidence type="ECO:0000256" key="3">
    <source>
        <dbReference type="SAM" id="Coils"/>
    </source>
</evidence>
<keyword evidence="6" id="KW-1185">Reference proteome</keyword>
<feature type="domain" description="Threonyl/alanyl tRNA synthetase SAD" evidence="4">
    <location>
        <begin position="29"/>
        <end position="76"/>
    </location>
</feature>
<proteinExistence type="predicted"/>
<evidence type="ECO:0000256" key="2">
    <source>
        <dbReference type="ARBA" id="ARBA00022833"/>
    </source>
</evidence>
<feature type="coiled-coil region" evidence="3">
    <location>
        <begin position="105"/>
        <end position="132"/>
    </location>
</feature>
<comment type="caution">
    <text evidence="5">The sequence shown here is derived from an EMBL/GenBank/DDBJ whole genome shotgun (WGS) entry which is preliminary data.</text>
</comment>
<keyword evidence="2" id="KW-0862">Zinc</keyword>
<dbReference type="InterPro" id="IPR018163">
    <property type="entry name" value="Thr/Ala-tRNA-synth_IIc_edit"/>
</dbReference>
<dbReference type="EMBL" id="QQBG01000018">
    <property type="protein sequence ID" value="RDB31343.1"/>
    <property type="molecule type" value="Genomic_DNA"/>
</dbReference>
<dbReference type="AlphaFoldDB" id="A0A369KHR9"/>
<evidence type="ECO:0000259" key="4">
    <source>
        <dbReference type="SMART" id="SM00863"/>
    </source>
</evidence>
<accession>A0A369KHR9</accession>
<reference evidence="5 6" key="1">
    <citation type="submission" date="2018-07" db="EMBL/GenBank/DDBJ databases">
        <title>Comparative genomics of the Candidatus Parilichlamydiaceae reveals evidence of convergent evolution and genome reduction in the phylum Chlamydiae.</title>
        <authorList>
            <person name="Taylor-Brown A."/>
            <person name="Polkinghorne A."/>
        </authorList>
    </citation>
    <scope>NUCLEOTIDE SEQUENCE [LARGE SCALE GENOMIC DNA]</scope>
    <source>
        <strain evidence="5 6">Hat2</strain>
    </source>
</reference>
<dbReference type="GO" id="GO:0002161">
    <property type="term" value="F:aminoacyl-tRNA deacylase activity"/>
    <property type="evidence" value="ECO:0007669"/>
    <property type="project" value="TreeGrafter"/>
</dbReference>
<keyword evidence="5" id="KW-0436">Ligase</keyword>
<gene>
    <name evidence="5" type="ORF">HAT2_00551</name>
</gene>
<evidence type="ECO:0000313" key="6">
    <source>
        <dbReference type="Proteomes" id="UP000253816"/>
    </source>
</evidence>
<dbReference type="PANTHER" id="PTHR11777:SF9">
    <property type="entry name" value="ALANINE--TRNA LIGASE, CYTOPLASMIC"/>
    <property type="match status" value="1"/>
</dbReference>
<dbReference type="Gene3D" id="3.30.980.10">
    <property type="entry name" value="Threonyl-trna Synthetase, Chain A, domain 2"/>
    <property type="match status" value="1"/>
</dbReference>
<dbReference type="InterPro" id="IPR050058">
    <property type="entry name" value="Ala-tRNA_ligase"/>
</dbReference>
<dbReference type="GO" id="GO:0046872">
    <property type="term" value="F:metal ion binding"/>
    <property type="evidence" value="ECO:0007669"/>
    <property type="project" value="UniProtKB-KW"/>
</dbReference>
<evidence type="ECO:0000256" key="1">
    <source>
        <dbReference type="ARBA" id="ARBA00022723"/>
    </source>
</evidence>
<evidence type="ECO:0000313" key="5">
    <source>
        <dbReference type="EMBL" id="RDB31343.1"/>
    </source>
</evidence>
<dbReference type="PANTHER" id="PTHR11777">
    <property type="entry name" value="ALANYL-TRNA SYNTHETASE"/>
    <property type="match status" value="1"/>
</dbReference>
<sequence length="255" mass="29032">METEEKKYDEIRSDTSIKQFFNEKYGEVVRVVTIDLGIDGVSEELCGGTHVLQTGELGLLQITKSQIIASGICRIEAVTGLAAETRIREQTMRSKRLVHAFKTQEEFLEEKALSALRKIKTLENEIKETKVLLFQSLTKEWIEKQKALSPFWKVFYHPLDPKWTSDMRSLSELVHREKRFDLVWLYTRKDGFIHSTLNTKHARAPFPSAKEILQKMPACCVGGGSNLLCQFVAPLDAFDELLSTLLSSLPTPPET</sequence>
<dbReference type="InterPro" id="IPR012947">
    <property type="entry name" value="tRNA_SAD"/>
</dbReference>
<keyword evidence="1" id="KW-0479">Metal-binding</keyword>
<keyword evidence="3" id="KW-0175">Coiled coil</keyword>
<keyword evidence="5" id="KW-0030">Aminoacyl-tRNA synthetase</keyword>
<protein>
    <submittedName>
        <fullName evidence="5">Alanyl-tRNA synthetase</fullName>
    </submittedName>
</protein>
<dbReference type="GO" id="GO:0006419">
    <property type="term" value="P:alanyl-tRNA aminoacylation"/>
    <property type="evidence" value="ECO:0007669"/>
    <property type="project" value="TreeGrafter"/>
</dbReference>
<dbReference type="Pfam" id="PF07973">
    <property type="entry name" value="tRNA_SAD"/>
    <property type="match status" value="1"/>
</dbReference>
<organism evidence="5 6">
    <name type="scientific">Candidatus Similichlamydia laticola</name>
    <dbReference type="NCBI Taxonomy" id="2170265"/>
    <lineage>
        <taxon>Bacteria</taxon>
        <taxon>Pseudomonadati</taxon>
        <taxon>Chlamydiota</taxon>
        <taxon>Chlamydiia</taxon>
        <taxon>Parachlamydiales</taxon>
        <taxon>Candidatus Parilichlamydiaceae</taxon>
        <taxon>Candidatus Similichlamydia</taxon>
    </lineage>
</organism>
<dbReference type="SUPFAM" id="SSF55186">
    <property type="entry name" value="ThrRS/AlaRS common domain"/>
    <property type="match status" value="1"/>
</dbReference>
<dbReference type="Proteomes" id="UP000253816">
    <property type="component" value="Unassembled WGS sequence"/>
</dbReference>
<name>A0A369KHR9_9BACT</name>
<dbReference type="GO" id="GO:0004813">
    <property type="term" value="F:alanine-tRNA ligase activity"/>
    <property type="evidence" value="ECO:0007669"/>
    <property type="project" value="TreeGrafter"/>
</dbReference>